<feature type="compositionally biased region" description="Low complexity" evidence="4">
    <location>
        <begin position="64"/>
        <end position="75"/>
    </location>
</feature>
<evidence type="ECO:0000313" key="5">
    <source>
        <dbReference type="EMBL" id="PNW77129.1"/>
    </source>
</evidence>
<keyword evidence="6" id="KW-1185">Reference proteome</keyword>
<protein>
    <submittedName>
        <fullName evidence="5">Uncharacterized protein</fullName>
    </submittedName>
</protein>
<dbReference type="InParanoid" id="A8ICG2"/>
<feature type="compositionally biased region" description="Gly residues" evidence="4">
    <location>
        <begin position="49"/>
        <end position="63"/>
    </location>
</feature>
<comment type="subcellular location">
    <subcellularLocation>
        <location evidence="1">Nucleus</location>
    </subcellularLocation>
</comment>
<dbReference type="Pfam" id="PF07052">
    <property type="entry name" value="Hep_59"/>
    <property type="match status" value="1"/>
</dbReference>
<organism evidence="5 6">
    <name type="scientific">Chlamydomonas reinhardtii</name>
    <name type="common">Chlamydomonas smithii</name>
    <dbReference type="NCBI Taxonomy" id="3055"/>
    <lineage>
        <taxon>Eukaryota</taxon>
        <taxon>Viridiplantae</taxon>
        <taxon>Chlorophyta</taxon>
        <taxon>core chlorophytes</taxon>
        <taxon>Chlorophyceae</taxon>
        <taxon>CS clade</taxon>
        <taxon>Chlamydomonadales</taxon>
        <taxon>Chlamydomonadaceae</taxon>
        <taxon>Chlamydomonas</taxon>
    </lineage>
</organism>
<evidence type="ECO:0000256" key="2">
    <source>
        <dbReference type="ARBA" id="ARBA00007643"/>
    </source>
</evidence>
<dbReference type="PANTHER" id="PTHR13486">
    <property type="entry name" value="TELOMERE LENGTH AND SILENCING PROTEIN 1 TLS1 FAMILY MEMBER"/>
    <property type="match status" value="1"/>
</dbReference>
<dbReference type="RefSeq" id="XP_001702585.1">
    <property type="nucleotide sequence ID" value="XM_001702533.2"/>
</dbReference>
<proteinExistence type="inferred from homology"/>
<evidence type="ECO:0000256" key="1">
    <source>
        <dbReference type="ARBA" id="ARBA00004123"/>
    </source>
</evidence>
<keyword evidence="3" id="KW-0539">Nucleus</keyword>
<evidence type="ECO:0000313" key="6">
    <source>
        <dbReference type="Proteomes" id="UP000006906"/>
    </source>
</evidence>
<feature type="compositionally biased region" description="Basic residues" evidence="4">
    <location>
        <begin position="1"/>
        <end position="11"/>
    </location>
</feature>
<comment type="similarity">
    <text evidence="2">Belongs to the TLS1 family.</text>
</comment>
<dbReference type="eggNOG" id="KOG3345">
    <property type="taxonomic scope" value="Eukaryota"/>
</dbReference>
<evidence type="ECO:0000256" key="4">
    <source>
        <dbReference type="SAM" id="MobiDB-lite"/>
    </source>
</evidence>
<dbReference type="Gramene" id="PNW77129">
    <property type="protein sequence ID" value="PNW77129"/>
    <property type="gene ID" value="CHLRE_10g423350v5"/>
</dbReference>
<dbReference type="GO" id="GO:0000398">
    <property type="term" value="P:mRNA splicing, via spliceosome"/>
    <property type="evidence" value="ECO:0000318"/>
    <property type="project" value="GO_Central"/>
</dbReference>
<feature type="region of interest" description="Disordered" evidence="4">
    <location>
        <begin position="231"/>
        <end position="261"/>
    </location>
</feature>
<dbReference type="FunCoup" id="A8ICG2">
    <property type="interactions" value="1615"/>
</dbReference>
<dbReference type="AlphaFoldDB" id="A8ICG2"/>
<feature type="region of interest" description="Disordered" evidence="4">
    <location>
        <begin position="1"/>
        <end position="83"/>
    </location>
</feature>
<dbReference type="HOGENOM" id="CLU_1066913_0_0_1"/>
<dbReference type="GeneID" id="5728230"/>
<name>A8ICG2_CHLRE</name>
<dbReference type="Proteomes" id="UP000006906">
    <property type="component" value="Chromosome 10"/>
</dbReference>
<dbReference type="KEGG" id="cre:CHLRE_10g423350v5"/>
<dbReference type="GO" id="GO:0005681">
    <property type="term" value="C:spliceosomal complex"/>
    <property type="evidence" value="ECO:0000318"/>
    <property type="project" value="GO_Central"/>
</dbReference>
<accession>A8ICG2</accession>
<dbReference type="PANTHER" id="PTHR13486:SF2">
    <property type="entry name" value="SPLICING FACTOR C9ORF78"/>
    <property type="match status" value="1"/>
</dbReference>
<gene>
    <name evidence="5" type="ORF">CHLRE_10g423350v5</name>
</gene>
<reference evidence="5 6" key="1">
    <citation type="journal article" date="2007" name="Science">
        <title>The Chlamydomonas genome reveals the evolution of key animal and plant functions.</title>
        <authorList>
            <person name="Merchant S.S."/>
            <person name="Prochnik S.E."/>
            <person name="Vallon O."/>
            <person name="Harris E.H."/>
            <person name="Karpowicz S.J."/>
            <person name="Witman G.B."/>
            <person name="Terry A."/>
            <person name="Salamov A."/>
            <person name="Fritz-Laylin L.K."/>
            <person name="Marechal-Drouard L."/>
            <person name="Marshall W.F."/>
            <person name="Qu L.H."/>
            <person name="Nelson D.R."/>
            <person name="Sanderfoot A.A."/>
            <person name="Spalding M.H."/>
            <person name="Kapitonov V.V."/>
            <person name="Ren Q."/>
            <person name="Ferris P."/>
            <person name="Lindquist E."/>
            <person name="Shapiro H."/>
            <person name="Lucas S.M."/>
            <person name="Grimwood J."/>
            <person name="Schmutz J."/>
            <person name="Cardol P."/>
            <person name="Cerutti H."/>
            <person name="Chanfreau G."/>
            <person name="Chen C.L."/>
            <person name="Cognat V."/>
            <person name="Croft M.T."/>
            <person name="Dent R."/>
            <person name="Dutcher S."/>
            <person name="Fernandez E."/>
            <person name="Fukuzawa H."/>
            <person name="Gonzalez-Ballester D."/>
            <person name="Gonzalez-Halphen D."/>
            <person name="Hallmann A."/>
            <person name="Hanikenne M."/>
            <person name="Hippler M."/>
            <person name="Inwood W."/>
            <person name="Jabbari K."/>
            <person name="Kalanon M."/>
            <person name="Kuras R."/>
            <person name="Lefebvre P.A."/>
            <person name="Lemaire S.D."/>
            <person name="Lobanov A.V."/>
            <person name="Lohr M."/>
            <person name="Manuell A."/>
            <person name="Meier I."/>
            <person name="Mets L."/>
            <person name="Mittag M."/>
            <person name="Mittelmeier T."/>
            <person name="Moroney J.V."/>
            <person name="Moseley J."/>
            <person name="Napoli C."/>
            <person name="Nedelcu A.M."/>
            <person name="Niyogi K."/>
            <person name="Novoselov S.V."/>
            <person name="Paulsen I.T."/>
            <person name="Pazour G."/>
            <person name="Purton S."/>
            <person name="Ral J.P."/>
            <person name="Riano-Pachon D.M."/>
            <person name="Riekhof W."/>
            <person name="Rymarquis L."/>
            <person name="Schroda M."/>
            <person name="Stern D."/>
            <person name="Umen J."/>
            <person name="Willows R."/>
            <person name="Wilson N."/>
            <person name="Zimmer S.L."/>
            <person name="Allmer J."/>
            <person name="Balk J."/>
            <person name="Bisova K."/>
            <person name="Chen C.J."/>
            <person name="Elias M."/>
            <person name="Gendler K."/>
            <person name="Hauser C."/>
            <person name="Lamb M.R."/>
            <person name="Ledford H."/>
            <person name="Long J.C."/>
            <person name="Minagawa J."/>
            <person name="Page M.D."/>
            <person name="Pan J."/>
            <person name="Pootakham W."/>
            <person name="Roje S."/>
            <person name="Rose A."/>
            <person name="Stahlberg E."/>
            <person name="Terauchi A.M."/>
            <person name="Yang P."/>
            <person name="Ball S."/>
            <person name="Bowler C."/>
            <person name="Dieckmann C.L."/>
            <person name="Gladyshev V.N."/>
            <person name="Green P."/>
            <person name="Jorgensen R."/>
            <person name="Mayfield S."/>
            <person name="Mueller-Roeber B."/>
            <person name="Rajamani S."/>
            <person name="Sayre R.T."/>
            <person name="Brokstein P."/>
            <person name="Dubchak I."/>
            <person name="Goodstein D."/>
            <person name="Hornick L."/>
            <person name="Huang Y.W."/>
            <person name="Jhaveri J."/>
            <person name="Luo Y."/>
            <person name="Martinez D."/>
            <person name="Ngau W.C."/>
            <person name="Otillar B."/>
            <person name="Poliakov A."/>
            <person name="Porter A."/>
            <person name="Szajkowski L."/>
            <person name="Werner G."/>
            <person name="Zhou K."/>
            <person name="Grigoriev I.V."/>
            <person name="Rokhsar D.S."/>
            <person name="Grossman A.R."/>
        </authorList>
    </citation>
    <scope>NUCLEOTIDE SEQUENCE [LARGE SCALE GENOMIC DNA]</scope>
    <source>
        <strain evidence="6">CC-503</strain>
    </source>
</reference>
<dbReference type="STRING" id="3055.A8ICG2"/>
<dbReference type="PaxDb" id="3055-EDP06364"/>
<dbReference type="OrthoDB" id="5627at2759"/>
<dbReference type="EMBL" id="CM008971">
    <property type="protein sequence ID" value="PNW77129.1"/>
    <property type="molecule type" value="Genomic_DNA"/>
</dbReference>
<sequence>MSGKQRNIRKRVASEDEDAPDVSAEPECQRDKLAETRLMQQLRKRSAGTGVGALAMGGGGPGIGPASREGSVEPGSEGGEGAGTVVMDAYVKAKSIAVQMDEDAHMQKYVEEQLAARLGKTAEAEAEENDPEVKRRKLEQELYALPSDFTTQLEQELVLPGMVSTLAEVPLAAKDKLKSIEATEALKRSLLAQVGGSTLVLEEDAEARDREAARIRRGQFVKSFGAQKARVHREPEELEAEARKRRFVSERRSAPVGKPRK</sequence>
<dbReference type="OMA" id="WVAGITE"/>
<evidence type="ECO:0000256" key="3">
    <source>
        <dbReference type="ARBA" id="ARBA00023242"/>
    </source>
</evidence>
<dbReference type="InterPro" id="IPR010756">
    <property type="entry name" value="Tls1-like"/>
</dbReference>